<organism evidence="3 4">
    <name type="scientific">Biomphalaria pfeifferi</name>
    <name type="common">Bloodfluke planorb</name>
    <name type="synonym">Freshwater snail</name>
    <dbReference type="NCBI Taxonomy" id="112525"/>
    <lineage>
        <taxon>Eukaryota</taxon>
        <taxon>Metazoa</taxon>
        <taxon>Spiralia</taxon>
        <taxon>Lophotrochozoa</taxon>
        <taxon>Mollusca</taxon>
        <taxon>Gastropoda</taxon>
        <taxon>Heterobranchia</taxon>
        <taxon>Euthyneura</taxon>
        <taxon>Panpulmonata</taxon>
        <taxon>Hygrophila</taxon>
        <taxon>Lymnaeoidea</taxon>
        <taxon>Planorbidae</taxon>
        <taxon>Biomphalaria</taxon>
    </lineage>
</organism>
<feature type="transmembrane region" description="Helical" evidence="2">
    <location>
        <begin position="18"/>
        <end position="38"/>
    </location>
</feature>
<dbReference type="GO" id="GO:0005615">
    <property type="term" value="C:extracellular space"/>
    <property type="evidence" value="ECO:0007669"/>
    <property type="project" value="TreeGrafter"/>
</dbReference>
<keyword evidence="2" id="KW-0472">Membrane</keyword>
<proteinExistence type="predicted"/>
<keyword evidence="4" id="KW-1185">Reference proteome</keyword>
<dbReference type="PANTHER" id="PTHR10974:SF1">
    <property type="entry name" value="FI08016P-RELATED"/>
    <property type="match status" value="1"/>
</dbReference>
<dbReference type="InterPro" id="IPR004245">
    <property type="entry name" value="DUF229"/>
</dbReference>
<feature type="compositionally biased region" description="Polar residues" evidence="1">
    <location>
        <begin position="61"/>
        <end position="76"/>
    </location>
</feature>
<protein>
    <submittedName>
        <fullName evidence="3">Uncharacterized protein</fullName>
    </submittedName>
</protein>
<dbReference type="FunFam" id="3.40.720.10:FF:000017">
    <property type="entry name" value="Predicted protein"/>
    <property type="match status" value="1"/>
</dbReference>
<dbReference type="PANTHER" id="PTHR10974">
    <property type="entry name" value="FI08016P-RELATED"/>
    <property type="match status" value="1"/>
</dbReference>
<gene>
    <name evidence="3" type="ORF">Bpfe_004877</name>
</gene>
<reference evidence="3" key="2">
    <citation type="submission" date="2023-04" db="EMBL/GenBank/DDBJ databases">
        <authorList>
            <person name="Bu L."/>
            <person name="Lu L."/>
            <person name="Laidemitt M.R."/>
            <person name="Zhang S.M."/>
            <person name="Mutuku M."/>
            <person name="Mkoji G."/>
            <person name="Steinauer M."/>
            <person name="Loker E.S."/>
        </authorList>
    </citation>
    <scope>NUCLEOTIDE SEQUENCE</scope>
    <source>
        <strain evidence="3">KasaAsao</strain>
        <tissue evidence="3">Whole Snail</tissue>
    </source>
</reference>
<dbReference type="EMBL" id="JASAOG010000013">
    <property type="protein sequence ID" value="KAK0065444.1"/>
    <property type="molecule type" value="Genomic_DNA"/>
</dbReference>
<dbReference type="AlphaFoldDB" id="A0AAD8C2U1"/>
<accession>A0AAD8C2U1</accession>
<keyword evidence="2" id="KW-0812">Transmembrane</keyword>
<evidence type="ECO:0000256" key="1">
    <source>
        <dbReference type="SAM" id="MobiDB-lite"/>
    </source>
</evidence>
<dbReference type="Gene3D" id="3.40.720.10">
    <property type="entry name" value="Alkaline Phosphatase, subunit A"/>
    <property type="match status" value="1"/>
</dbReference>
<sequence length="865" mass="98518">MCKRHFAFIFSPRTPTGLLIRMLIIMLPAAVVYMYAVLSSPSDTVNSGAAISRPLEKKQNSHANVASNTLTSLTAETGTEERILKVPTIKPELPTHNPLPNLQSLTEVATTPTTLAAIRASTLATIEEKLETIKNTNSATSRSNVPELQNKPENAQNITTTSLPKTFPEHSANPLLNPPSIENRTEVTLNLGPFITPKNMESPFLTNKTDMPLTQGSYIPSNNMESPSFASKTEMLLTPGPYIPPKNMEFSDDSPVISQFKIQTGVSPDVSNLEVKSACPFPKLDVKDPDIMQYYVKYPRLKCDKEPDWVTLNRGVFGLTKAAIEKHANISCDLYPIIKLSDFKVAEGEPIRNVHPGTTNYHDFYRVTCTADGGSSNYENWHAGIRYDDTIQKRDVTPNPRGLDVDVIMIGLDSVSRLAWQRHLPLTRDYFVKVLNGIEMEGYNILGDGTPAALMPILTGNREEDLPEARRGYPGAQQVDHFPWIWKDFRDAGYVTAWGEDVPHLGTFQFRLLGFTEQPTDHYYRYFTLAIEQYYYNLTSFCLGSKPRHTIFLEYMKELFYIYPKKRKWFFLFHSEMSHRDNNFLSQMDEDLYEHLKGLHSEKQLDQAILIFLADHGARFSTVRATAQGKQEERLPYFGIRFPEWFHQKYPNIVENVKNNSKKLVTPFDVHETLHEILNFTGTEKANISKRGVSLFKLIPDERNCDWAHIDPHWCACMEWTKIGLDDPILKRVTKKIIATFNNFTKPFRKECAILEITNVTSAVMLKVKDAVLRFRDTSDGGRGRFGKMDDKTEHSKILYQVVLTTKPGDGVFEVTVTHHLKENKLEVNKKDISRTNKYGNASHCVVNKEPFLRPYCYCKDVMKT</sequence>
<dbReference type="CDD" id="cd16021">
    <property type="entry name" value="ALP_like"/>
    <property type="match status" value="1"/>
</dbReference>
<dbReference type="SUPFAM" id="SSF53649">
    <property type="entry name" value="Alkaline phosphatase-like"/>
    <property type="match status" value="1"/>
</dbReference>
<feature type="region of interest" description="Disordered" evidence="1">
    <location>
        <begin position="57"/>
        <end position="76"/>
    </location>
</feature>
<comment type="caution">
    <text evidence="3">The sequence shown here is derived from an EMBL/GenBank/DDBJ whole genome shotgun (WGS) entry which is preliminary data.</text>
</comment>
<name>A0AAD8C2U1_BIOPF</name>
<evidence type="ECO:0000256" key="2">
    <source>
        <dbReference type="SAM" id="Phobius"/>
    </source>
</evidence>
<keyword evidence="2" id="KW-1133">Transmembrane helix</keyword>
<dbReference type="InterPro" id="IPR017850">
    <property type="entry name" value="Alkaline_phosphatase_core_sf"/>
</dbReference>
<dbReference type="Pfam" id="PF02995">
    <property type="entry name" value="DUF229"/>
    <property type="match status" value="1"/>
</dbReference>
<dbReference type="Proteomes" id="UP001233172">
    <property type="component" value="Unassembled WGS sequence"/>
</dbReference>
<reference evidence="3" key="1">
    <citation type="journal article" date="2023" name="PLoS Negl. Trop. Dis.">
        <title>A genome sequence for Biomphalaria pfeifferi, the major vector snail for the human-infecting parasite Schistosoma mansoni.</title>
        <authorList>
            <person name="Bu L."/>
            <person name="Lu L."/>
            <person name="Laidemitt M.R."/>
            <person name="Zhang S.M."/>
            <person name="Mutuku M."/>
            <person name="Mkoji G."/>
            <person name="Steinauer M."/>
            <person name="Loker E.S."/>
        </authorList>
    </citation>
    <scope>NUCLEOTIDE SEQUENCE</scope>
    <source>
        <strain evidence="3">KasaAsao</strain>
    </source>
</reference>
<evidence type="ECO:0000313" key="3">
    <source>
        <dbReference type="EMBL" id="KAK0065444.1"/>
    </source>
</evidence>
<evidence type="ECO:0000313" key="4">
    <source>
        <dbReference type="Proteomes" id="UP001233172"/>
    </source>
</evidence>